<organism evidence="1 2">
    <name type="scientific">Portunus trituberculatus</name>
    <name type="common">Swimming crab</name>
    <name type="synonym">Neptunus trituberculatus</name>
    <dbReference type="NCBI Taxonomy" id="210409"/>
    <lineage>
        <taxon>Eukaryota</taxon>
        <taxon>Metazoa</taxon>
        <taxon>Ecdysozoa</taxon>
        <taxon>Arthropoda</taxon>
        <taxon>Crustacea</taxon>
        <taxon>Multicrustacea</taxon>
        <taxon>Malacostraca</taxon>
        <taxon>Eumalacostraca</taxon>
        <taxon>Eucarida</taxon>
        <taxon>Decapoda</taxon>
        <taxon>Pleocyemata</taxon>
        <taxon>Brachyura</taxon>
        <taxon>Eubrachyura</taxon>
        <taxon>Portunoidea</taxon>
        <taxon>Portunidae</taxon>
        <taxon>Portuninae</taxon>
        <taxon>Portunus</taxon>
    </lineage>
</organism>
<keyword evidence="2" id="KW-1185">Reference proteome</keyword>
<gene>
    <name evidence="1" type="ORF">E2C01_099467</name>
</gene>
<protein>
    <submittedName>
        <fullName evidence="1">Uncharacterized protein</fullName>
    </submittedName>
</protein>
<dbReference type="Proteomes" id="UP000324222">
    <property type="component" value="Unassembled WGS sequence"/>
</dbReference>
<sequence length="63" mass="7031">MNLAGGSDPRRPFPPFLPLPDPLYFTTPLRRARLSAACCLGPATRPRTSMKYKTLFHYAHVSA</sequence>
<comment type="caution">
    <text evidence="1">The sequence shown here is derived from an EMBL/GenBank/DDBJ whole genome shotgun (WGS) entry which is preliminary data.</text>
</comment>
<dbReference type="EMBL" id="VSRR010138051">
    <property type="protein sequence ID" value="MPD03813.1"/>
    <property type="molecule type" value="Genomic_DNA"/>
</dbReference>
<evidence type="ECO:0000313" key="1">
    <source>
        <dbReference type="EMBL" id="MPD03813.1"/>
    </source>
</evidence>
<accession>A0A5B7K5J7</accession>
<reference evidence="1 2" key="1">
    <citation type="submission" date="2019-05" db="EMBL/GenBank/DDBJ databases">
        <title>Another draft genome of Portunus trituberculatus and its Hox gene families provides insights of decapod evolution.</title>
        <authorList>
            <person name="Jeong J.-H."/>
            <person name="Song I."/>
            <person name="Kim S."/>
            <person name="Choi T."/>
            <person name="Kim D."/>
            <person name="Ryu S."/>
            <person name="Kim W."/>
        </authorList>
    </citation>
    <scope>NUCLEOTIDE SEQUENCE [LARGE SCALE GENOMIC DNA]</scope>
    <source>
        <tissue evidence="1">Muscle</tissue>
    </source>
</reference>
<name>A0A5B7K5J7_PORTR</name>
<dbReference type="AlphaFoldDB" id="A0A5B7K5J7"/>
<evidence type="ECO:0000313" key="2">
    <source>
        <dbReference type="Proteomes" id="UP000324222"/>
    </source>
</evidence>
<proteinExistence type="predicted"/>